<accession>A0A855A646</accession>
<sequence length="105" mass="11823">MYLHSFTSAGIHQPVRKPVLLRASEFFRGPFIFSPFACKSLKRRYGKAGADPEPAGASAAGGKVFFLNKEKAKKILTNLLRYDKINVLFQPALRGMCRLKFLFEV</sequence>
<dbReference type="EMBL" id="NOXF01000003">
    <property type="protein sequence ID" value="PEQ24911.1"/>
    <property type="molecule type" value="Genomic_DNA"/>
</dbReference>
<name>A0A855A646_9FIRM</name>
<dbReference type="Proteomes" id="UP000220611">
    <property type="component" value="Unassembled WGS sequence"/>
</dbReference>
<protein>
    <submittedName>
        <fullName evidence="1">Uncharacterized protein</fullName>
    </submittedName>
</protein>
<gene>
    <name evidence="1" type="ORF">CH238_05565</name>
</gene>
<organism evidence="1 2">
    <name type="scientific">[Clostridium] leptum DSM 753</name>
    <dbReference type="NCBI Taxonomy" id="428125"/>
    <lineage>
        <taxon>Bacteria</taxon>
        <taxon>Bacillati</taxon>
        <taxon>Bacillota</taxon>
        <taxon>Clostridia</taxon>
        <taxon>Eubacteriales</taxon>
        <taxon>Oscillospiraceae</taxon>
        <taxon>Oscillospiraceae incertae sedis</taxon>
    </lineage>
</organism>
<evidence type="ECO:0000313" key="1">
    <source>
        <dbReference type="EMBL" id="PEQ24911.1"/>
    </source>
</evidence>
<dbReference type="AlphaFoldDB" id="A0A855A646"/>
<proteinExistence type="predicted"/>
<reference evidence="1 2" key="1">
    <citation type="submission" date="2017-07" db="EMBL/GenBank/DDBJ databases">
        <title>Prevalence of linear plasmids in Cutibacterium (Propionibacterium) acnes isolates obtained from prostatic tissue.</title>
        <authorList>
            <person name="Davidsson S."/>
            <person name="Carlsson J."/>
            <person name="Molling P."/>
            <person name="Andren O."/>
            <person name="Andersson S.-O."/>
            <person name="Brzuszkiewicz E."/>
            <person name="Poehlein A."/>
            <person name="Al-Zeer M."/>
            <person name="Brinkmann V."/>
            <person name="Scavenius C."/>
            <person name="Nazipi S."/>
            <person name="Soderquist B."/>
            <person name="Bruggemann H."/>
        </authorList>
    </citation>
    <scope>NUCLEOTIDE SEQUENCE [LARGE SCALE GENOMIC DNA]</scope>
    <source>
        <strain evidence="1 2">DSM 753</strain>
    </source>
</reference>
<evidence type="ECO:0000313" key="2">
    <source>
        <dbReference type="Proteomes" id="UP000220611"/>
    </source>
</evidence>
<keyword evidence="2" id="KW-1185">Reference proteome</keyword>
<comment type="caution">
    <text evidence="1">The sequence shown here is derived from an EMBL/GenBank/DDBJ whole genome shotgun (WGS) entry which is preliminary data.</text>
</comment>